<dbReference type="EMBL" id="CP018258">
    <property type="protein sequence ID" value="APV43674.1"/>
    <property type="molecule type" value="Genomic_DNA"/>
</dbReference>
<keyword evidence="3" id="KW-1185">Reference proteome</keyword>
<evidence type="ECO:0000313" key="2">
    <source>
        <dbReference type="EMBL" id="APV43674.1"/>
    </source>
</evidence>
<gene>
    <name evidence="2" type="ORF">Dform_00314</name>
</gene>
<proteinExistence type="predicted"/>
<sequence>MAAVQIINPGDKLQIPFQKCFSGHETFAFRYSWLKKGLDGVRKNPEVFQNDDAIVTLGVGKNMVRSIRYWCLATEIAEEESGSRGRRLLPSDIGNKLLADGGWDPYLEDDATLWLLHWKLACTNTRTATWYWAFNRFFEYTFTRAAMVESLTRHLQTLGWMDISDSTIKRDIDCFIHTYVERGSNPAFGDDPIECPLTSLGLLLQEPDGERIRFRVGPKNSLPAAIFTYSLIEFWKTKAGDRDTLEVHDIISSEGSPSLVFKLDEDSVLSYLDQLESLSGGAYRFSDTPLTRSVIKEHAAPLNSMCFLEAYYGSK</sequence>
<accession>A0A1P8F5C1</accession>
<feature type="domain" description="DUF4007" evidence="1">
    <location>
        <begin position="21"/>
        <end position="312"/>
    </location>
</feature>
<protein>
    <recommendedName>
        <fullName evidence="1">DUF4007 domain-containing protein</fullName>
    </recommendedName>
</protein>
<reference evidence="3" key="1">
    <citation type="submission" date="2016-11" db="EMBL/GenBank/DDBJ databases">
        <title>Dehalogenimonas formicexedens sp. nov., a chlorinated alkane respiring bacterium isolated from contaminated groundwater.</title>
        <authorList>
            <person name="Key T.A."/>
            <person name="Bowman K.S."/>
            <person name="Lee I."/>
            <person name="Chun J."/>
            <person name="Albuquerque L."/>
            <person name="da Costa M.S."/>
            <person name="Rainey F.A."/>
            <person name="Moe W.M."/>
        </authorList>
    </citation>
    <scope>NUCLEOTIDE SEQUENCE [LARGE SCALE GENOMIC DNA]</scope>
    <source>
        <strain evidence="3">NSZ-14</strain>
    </source>
</reference>
<organism evidence="2 3">
    <name type="scientific">Dehalogenimonas formicexedens</name>
    <dbReference type="NCBI Taxonomy" id="1839801"/>
    <lineage>
        <taxon>Bacteria</taxon>
        <taxon>Bacillati</taxon>
        <taxon>Chloroflexota</taxon>
        <taxon>Dehalococcoidia</taxon>
        <taxon>Dehalococcoidales</taxon>
        <taxon>Dehalococcoidaceae</taxon>
        <taxon>Dehalogenimonas</taxon>
    </lineage>
</organism>
<evidence type="ECO:0000259" key="1">
    <source>
        <dbReference type="Pfam" id="PF13182"/>
    </source>
</evidence>
<dbReference type="InterPro" id="IPR025248">
    <property type="entry name" value="DUF4007"/>
</dbReference>
<dbReference type="STRING" id="1839801.Dform_00314"/>
<dbReference type="AlphaFoldDB" id="A0A1P8F5C1"/>
<dbReference type="RefSeq" id="WP_076003461.1">
    <property type="nucleotide sequence ID" value="NZ_CP018258.1"/>
</dbReference>
<dbReference type="Pfam" id="PF13182">
    <property type="entry name" value="DUF4007"/>
    <property type="match status" value="1"/>
</dbReference>
<name>A0A1P8F5C1_9CHLR</name>
<dbReference type="Proteomes" id="UP000185934">
    <property type="component" value="Chromosome"/>
</dbReference>
<dbReference type="KEGG" id="dfo:Dform_00314"/>
<evidence type="ECO:0000313" key="3">
    <source>
        <dbReference type="Proteomes" id="UP000185934"/>
    </source>
</evidence>
<dbReference type="OrthoDB" id="747541at2"/>